<accession>A0A830BJ00</accession>
<protein>
    <recommendedName>
        <fullName evidence="1">At1g61320/AtMIF1 LRR domain-containing protein</fullName>
    </recommendedName>
</protein>
<evidence type="ECO:0000259" key="1">
    <source>
        <dbReference type="Pfam" id="PF23622"/>
    </source>
</evidence>
<comment type="caution">
    <text evidence="2">The sequence shown here is derived from an EMBL/GenBank/DDBJ whole genome shotgun (WGS) entry which is preliminary data.</text>
</comment>
<feature type="domain" description="At1g61320/AtMIF1 LRR" evidence="1">
    <location>
        <begin position="9"/>
        <end position="139"/>
    </location>
</feature>
<dbReference type="InterPro" id="IPR053772">
    <property type="entry name" value="At1g61320/At1g61330-like"/>
</dbReference>
<proteinExistence type="predicted"/>
<dbReference type="EMBL" id="BMAC01000099">
    <property type="protein sequence ID" value="GFP85078.1"/>
    <property type="molecule type" value="Genomic_DNA"/>
</dbReference>
<reference evidence="2" key="1">
    <citation type="submission" date="2020-07" db="EMBL/GenBank/DDBJ databases">
        <title>Ethylene signaling mediates host invasion by parasitic plants.</title>
        <authorList>
            <person name="Yoshida S."/>
        </authorList>
    </citation>
    <scope>NUCLEOTIDE SEQUENCE</scope>
    <source>
        <strain evidence="2">Okayama</strain>
    </source>
</reference>
<dbReference type="Proteomes" id="UP000653305">
    <property type="component" value="Unassembled WGS sequence"/>
</dbReference>
<dbReference type="OrthoDB" id="1160463at2759"/>
<dbReference type="InterPro" id="IPR055357">
    <property type="entry name" value="LRR_At1g61320_AtMIF1"/>
</dbReference>
<gene>
    <name evidence="2" type="ORF">PHJA_000651600</name>
</gene>
<evidence type="ECO:0000313" key="3">
    <source>
        <dbReference type="Proteomes" id="UP000653305"/>
    </source>
</evidence>
<name>A0A830BJ00_9LAMI</name>
<dbReference type="PANTHER" id="PTHR34145">
    <property type="entry name" value="OS02G0105600 PROTEIN"/>
    <property type="match status" value="1"/>
</dbReference>
<dbReference type="AlphaFoldDB" id="A0A830BJ00"/>
<dbReference type="Pfam" id="PF23622">
    <property type="entry name" value="LRR_At1g61320_AtMIF1"/>
    <property type="match status" value="1"/>
</dbReference>
<evidence type="ECO:0000313" key="2">
    <source>
        <dbReference type="EMBL" id="GFP85078.1"/>
    </source>
</evidence>
<dbReference type="PANTHER" id="PTHR34145:SF28">
    <property type="entry name" value="F-BOX DOMAIN-CONTAINING PROTEIN"/>
    <property type="match status" value="1"/>
</dbReference>
<sequence>MADVLSLFSSHLPQLEYLRICNVFGSLSMAESELFYSGAKLTCLKELVVKYWAGSEHSWLPLANFIRAAPYLQRFVVEAWHHLPIICDERKFEKIEGSYPHLKEVKFVGYSGATRQQELIMQILHGATSLEKIIVDPRGIIIGSTLILHKKICMKRIIDGQTDARARAKQQLPEIVPPRNHLEIL</sequence>
<organism evidence="2 3">
    <name type="scientific">Phtheirospermum japonicum</name>
    <dbReference type="NCBI Taxonomy" id="374723"/>
    <lineage>
        <taxon>Eukaryota</taxon>
        <taxon>Viridiplantae</taxon>
        <taxon>Streptophyta</taxon>
        <taxon>Embryophyta</taxon>
        <taxon>Tracheophyta</taxon>
        <taxon>Spermatophyta</taxon>
        <taxon>Magnoliopsida</taxon>
        <taxon>eudicotyledons</taxon>
        <taxon>Gunneridae</taxon>
        <taxon>Pentapetalae</taxon>
        <taxon>asterids</taxon>
        <taxon>lamiids</taxon>
        <taxon>Lamiales</taxon>
        <taxon>Orobanchaceae</taxon>
        <taxon>Orobanchaceae incertae sedis</taxon>
        <taxon>Phtheirospermum</taxon>
    </lineage>
</organism>
<keyword evidence="3" id="KW-1185">Reference proteome</keyword>